<dbReference type="AlphaFoldDB" id="A0A916QDR7"/>
<organism evidence="3 4">
    <name type="scientific">Insulibacter thermoxylanivorax</name>
    <dbReference type="NCBI Taxonomy" id="2749268"/>
    <lineage>
        <taxon>Bacteria</taxon>
        <taxon>Bacillati</taxon>
        <taxon>Bacillota</taxon>
        <taxon>Bacilli</taxon>
        <taxon>Bacillales</taxon>
        <taxon>Paenibacillaceae</taxon>
        <taxon>Insulibacter</taxon>
    </lineage>
</organism>
<protein>
    <submittedName>
        <fullName evidence="3">Uncharacterized protein</fullName>
    </submittedName>
</protein>
<reference evidence="3" key="1">
    <citation type="submission" date="2020-08" db="EMBL/GenBank/DDBJ databases">
        <authorList>
            <person name="Uke A."/>
            <person name="Chhe C."/>
            <person name="Baramee S."/>
            <person name="Kosugi A."/>
        </authorList>
    </citation>
    <scope>NUCLEOTIDE SEQUENCE</scope>
    <source>
        <strain evidence="3">DA-C8</strain>
    </source>
</reference>
<reference evidence="3" key="2">
    <citation type="journal article" date="2021" name="Data Brief">
        <title>Draft genome sequence data of the facultative, thermophilic, xylanolytic bacterium Paenibacillus sp. strain DA-C8.</title>
        <authorList>
            <person name="Chhe C."/>
            <person name="Uke A."/>
            <person name="Baramee S."/>
            <person name="Ungkulpasvich U."/>
            <person name="Tachaapaikoon C."/>
            <person name="Pason P."/>
            <person name="Waeonukul R."/>
            <person name="Ratanakhanokchai K."/>
            <person name="Kosugi A."/>
        </authorList>
    </citation>
    <scope>NUCLEOTIDE SEQUENCE</scope>
    <source>
        <strain evidence="3">DA-C8</strain>
    </source>
</reference>
<name>A0A916QDR7_9BACL</name>
<accession>A0A916QDR7</accession>
<feature type="transmembrane region" description="Helical" evidence="2">
    <location>
        <begin position="29"/>
        <end position="53"/>
    </location>
</feature>
<evidence type="ECO:0000256" key="2">
    <source>
        <dbReference type="SAM" id="Phobius"/>
    </source>
</evidence>
<feature type="region of interest" description="Disordered" evidence="1">
    <location>
        <begin position="77"/>
        <end position="101"/>
    </location>
</feature>
<evidence type="ECO:0000256" key="1">
    <source>
        <dbReference type="SAM" id="MobiDB-lite"/>
    </source>
</evidence>
<keyword evidence="4" id="KW-1185">Reference proteome</keyword>
<comment type="caution">
    <text evidence="3">The sequence shown here is derived from an EMBL/GenBank/DDBJ whole genome shotgun (WGS) entry which is preliminary data.</text>
</comment>
<evidence type="ECO:0000313" key="3">
    <source>
        <dbReference type="EMBL" id="GFR38625.1"/>
    </source>
</evidence>
<feature type="transmembrane region" description="Helical" evidence="2">
    <location>
        <begin position="5"/>
        <end position="23"/>
    </location>
</feature>
<dbReference type="Proteomes" id="UP000654993">
    <property type="component" value="Unassembled WGS sequence"/>
</dbReference>
<sequence>MNKLLNTIGVIILIIGFFSGLFIGSYNGWFIGLMSMVLTFFSAVIYFVLAYLVQLVEDNNFYLRHLYNKARSEELKNLPDSRGNSRSSLDKIRGYTFKGID</sequence>
<keyword evidence="2" id="KW-0472">Membrane</keyword>
<keyword evidence="2" id="KW-0812">Transmembrane</keyword>
<evidence type="ECO:0000313" key="4">
    <source>
        <dbReference type="Proteomes" id="UP000654993"/>
    </source>
</evidence>
<dbReference type="EMBL" id="BMAQ01000021">
    <property type="protein sequence ID" value="GFR38625.1"/>
    <property type="molecule type" value="Genomic_DNA"/>
</dbReference>
<keyword evidence="2" id="KW-1133">Transmembrane helix</keyword>
<proteinExistence type="predicted"/>
<gene>
    <name evidence="3" type="ORF">PRECH8_19210</name>
</gene>
<dbReference type="RefSeq" id="WP_200966861.1">
    <property type="nucleotide sequence ID" value="NZ_BMAQ01000021.1"/>
</dbReference>